<sequence length="769" mass="83025">MTTTPEYDNERPQSTCPRVSASVRECPRVSASTVSLEERFLTMTGNNKVWRAPLAGLASIAMLATMGLVAGTANAAPSSAAEDKATVTFGDAGSVTGYKGETLADLAGGYGYDGETWTADGKTPVDWNTVIKEDTKLSVLGSYNFVDKNSDSDSSVVSFDLSGLSSYEQLPGGEYFQVQQGTKELSKNVLPVDKGGDHKIVTEYLVTPLKGQPFTVSSLTDEKFLTVAAGDPGDQVKVTAKTVADKDAVRTVTVKGDGAGYVLGAKSDGTKDADLVVDVPNKGEFTIPAWFSYPQDENNTQAETAPVWTRDRDDSGKEYKEGDSITLGVNEDRTFSLKSTTKAWTVRFYNDGELVSSQTVANGKYASLPSDPSVAGYAFKGWLAVSADGVDASNATVSAFKAYDKTGLVTKTNDAINNVAIKNNVRFVAEYGNKTTQVKVTFTDADYNGKHDDVVKYFDAGSFLNASDAPAWTRSGYSLTGWTLNGKTYEFGQQFTDTTDDFVLQAVWSQYTADTVESALDYVKVNDTTKPNDEKVNPNAARFEKSSWEAYVKSYEKIQQEYADAKYNAPASGITSETASKLVGELASAWQKLVFKHETGANVLGGSTVHRLSKGGEHFYTSSTREIAFLTSTTSTSGGWTDEGRLFESPKDDEKNSTLKEFSDFGGTEVASQIAAVSKPIVTPVYRLFNKVNGDHVWTSDANEHAYLAAQAAWNDEGVAFYTPTFTGTTDVARLSKGNRHLLSTDSNEQKVLSTKSGWTLEGTAFKAY</sequence>
<gene>
    <name evidence="3" type="ORF">EMB92_06360</name>
</gene>
<dbReference type="Pfam" id="PF18885">
    <property type="entry name" value="DUF5648"/>
    <property type="match status" value="1"/>
</dbReference>
<evidence type="ECO:0000313" key="4">
    <source>
        <dbReference type="Proteomes" id="UP000326060"/>
    </source>
</evidence>
<comment type="subcellular location">
    <subcellularLocation>
        <location evidence="1">Cell envelope</location>
    </subcellularLocation>
</comment>
<dbReference type="Pfam" id="PF09479">
    <property type="entry name" value="Flg_new"/>
    <property type="match status" value="2"/>
</dbReference>
<organism evidence="3 4">
    <name type="scientific">Bifidobacterium callitrichos</name>
    <dbReference type="NCBI Taxonomy" id="762209"/>
    <lineage>
        <taxon>Bacteria</taxon>
        <taxon>Bacillati</taxon>
        <taxon>Actinomycetota</taxon>
        <taxon>Actinomycetes</taxon>
        <taxon>Bifidobacteriales</taxon>
        <taxon>Bifidobacteriaceae</taxon>
        <taxon>Bifidobacterium</taxon>
    </lineage>
</organism>
<dbReference type="GO" id="GO:0030313">
    <property type="term" value="C:cell envelope"/>
    <property type="evidence" value="ECO:0007669"/>
    <property type="project" value="UniProtKB-SubCell"/>
</dbReference>
<evidence type="ECO:0000256" key="1">
    <source>
        <dbReference type="ARBA" id="ARBA00004196"/>
    </source>
</evidence>
<evidence type="ECO:0000259" key="2">
    <source>
        <dbReference type="Pfam" id="PF18885"/>
    </source>
</evidence>
<dbReference type="InterPro" id="IPR043708">
    <property type="entry name" value="DUF5648"/>
</dbReference>
<dbReference type="InterPro" id="IPR042229">
    <property type="entry name" value="Listeria/Bacterioides_rpt_sf"/>
</dbReference>
<comment type="caution">
    <text evidence="3">The sequence shown here is derived from an EMBL/GenBank/DDBJ whole genome shotgun (WGS) entry which is preliminary data.</text>
</comment>
<evidence type="ECO:0000313" key="3">
    <source>
        <dbReference type="EMBL" id="KAA8816520.1"/>
    </source>
</evidence>
<name>A0A5M9ZCV3_9BIFI</name>
<dbReference type="AlphaFoldDB" id="A0A5M9ZCV3"/>
<feature type="domain" description="DUF5648" evidence="2">
    <location>
        <begin position="614"/>
        <end position="768"/>
    </location>
</feature>
<accession>A0A5M9ZCV3</accession>
<proteinExistence type="predicted"/>
<dbReference type="EMBL" id="RZJP01000002">
    <property type="protein sequence ID" value="KAA8816520.1"/>
    <property type="molecule type" value="Genomic_DNA"/>
</dbReference>
<protein>
    <recommendedName>
        <fullName evidence="2">DUF5648 domain-containing protein</fullName>
    </recommendedName>
</protein>
<dbReference type="Proteomes" id="UP000326060">
    <property type="component" value="Unassembled WGS sequence"/>
</dbReference>
<dbReference type="InterPro" id="IPR013378">
    <property type="entry name" value="InlB-like_B-rpt"/>
</dbReference>
<dbReference type="Gene3D" id="2.60.40.4270">
    <property type="entry name" value="Listeria-Bacteroides repeat domain"/>
    <property type="match status" value="1"/>
</dbReference>
<reference evidence="3 4" key="1">
    <citation type="journal article" date="2019" name="Syst. Appl. Microbiol.">
        <title>Characterization of Bifidobacterium species in feaces of the Egyptian fruit bat: Description of B. vespertilionis sp. nov. and B. rousetti sp. nov.</title>
        <authorList>
            <person name="Modesto M."/>
            <person name="Satti M."/>
            <person name="Watanabe K."/>
            <person name="Puglisi E."/>
            <person name="Morelli L."/>
            <person name="Huang C.-H."/>
            <person name="Liou J.-S."/>
            <person name="Miyashita M."/>
            <person name="Tamura T."/>
            <person name="Saito S."/>
            <person name="Mori K."/>
            <person name="Huang L."/>
            <person name="Sciavilla P."/>
            <person name="Sandri C."/>
            <person name="Spiezio C."/>
            <person name="Vitali F."/>
            <person name="Cavalieri D."/>
            <person name="Perpetuini G."/>
            <person name="Tofalo R."/>
            <person name="Bonetti A."/>
            <person name="Arita M."/>
            <person name="Mattarelli P."/>
        </authorList>
    </citation>
    <scope>NUCLEOTIDE SEQUENCE [LARGE SCALE GENOMIC DNA]</scope>
    <source>
        <strain evidence="3 4">RST27</strain>
    </source>
</reference>